<keyword evidence="3" id="KW-0378">Hydrolase</keyword>
<protein>
    <submittedName>
        <fullName evidence="3">Metal-dependent protein hydrolase</fullName>
    </submittedName>
</protein>
<dbReference type="GO" id="GO:0005634">
    <property type="term" value="C:nucleus"/>
    <property type="evidence" value="ECO:0007669"/>
    <property type="project" value="TreeGrafter"/>
</dbReference>
<evidence type="ECO:0000313" key="3">
    <source>
        <dbReference type="EMBL" id="KAK0614982.1"/>
    </source>
</evidence>
<reference evidence="3" key="1">
    <citation type="submission" date="2023-06" db="EMBL/GenBank/DDBJ databases">
        <title>Genome-scale phylogeny and comparative genomics of the fungal order Sordariales.</title>
        <authorList>
            <consortium name="Lawrence Berkeley National Laboratory"/>
            <person name="Hensen N."/>
            <person name="Bonometti L."/>
            <person name="Westerberg I."/>
            <person name="Brannstrom I.O."/>
            <person name="Guillou S."/>
            <person name="Cros-Aarteil S."/>
            <person name="Calhoun S."/>
            <person name="Haridas S."/>
            <person name="Kuo A."/>
            <person name="Mondo S."/>
            <person name="Pangilinan J."/>
            <person name="Riley R."/>
            <person name="LaButti K."/>
            <person name="Andreopoulos B."/>
            <person name="Lipzen A."/>
            <person name="Chen C."/>
            <person name="Yanf M."/>
            <person name="Daum C."/>
            <person name="Ng V."/>
            <person name="Clum A."/>
            <person name="Steindorff A."/>
            <person name="Ohm R."/>
            <person name="Martin F."/>
            <person name="Silar P."/>
            <person name="Natvig D."/>
            <person name="Lalanne C."/>
            <person name="Gautier V."/>
            <person name="Ament-velasquez S.L."/>
            <person name="Kruys A."/>
            <person name="Hutchinson M.I."/>
            <person name="Powell A.J."/>
            <person name="Barry K."/>
            <person name="Miller A.N."/>
            <person name="Grigoriev I.V."/>
            <person name="Debuchy R."/>
            <person name="Gladieux P."/>
            <person name="Thoren M.H."/>
            <person name="Johannesson H."/>
        </authorList>
    </citation>
    <scope>NUCLEOTIDE SEQUENCE</scope>
    <source>
        <strain evidence="3">SMH3391-2</strain>
    </source>
</reference>
<sequence>MESGPQKTHPELPPPLHLRAPPQTAIDQSSPLPTATTTPSCMLRASVLSILKMAAESAPKKLCTTIGTHNGHFHADEALAVYILRKHVAAYKDAKLVRTRDPALLKPCSIVVDVGGEFKPKELRFDHHQSDFEETFSKHHKTKLSSAGLVYKEFGREILAATLHTNKEDELVGLVYNKFYEGFIEALDAHDNGIAAYDNPGERKFSEDSFTLGAMVGRRNPRSSKMPSDPVEAQAVEDKHFEIASQRIGEEFDYELEYYTSVWPQAGGIVESAYNERKQYDPDGRIIVFKGHSAAWKDHLFTLEAEQQGGPDVQKENGEEQKGKEQKGVLYVLYPESAAPGSKWRIQCVPDSKGSFNSRKKLPAAWKGLRDEELDDVAGIEGCVFVHPGRFMGGNKTFEGALAMAKKALETPLEKTALEN</sequence>
<name>A0AA39WGJ3_9PEZI</name>
<feature type="region of interest" description="Disordered" evidence="2">
    <location>
        <begin position="1"/>
        <end position="38"/>
    </location>
</feature>
<dbReference type="EMBL" id="JAULSR010000007">
    <property type="protein sequence ID" value="KAK0614982.1"/>
    <property type="molecule type" value="Genomic_DNA"/>
</dbReference>
<gene>
    <name evidence="3" type="ORF">B0T17DRAFT_540772</name>
</gene>
<evidence type="ECO:0000256" key="2">
    <source>
        <dbReference type="SAM" id="MobiDB-lite"/>
    </source>
</evidence>
<dbReference type="Pfam" id="PF03690">
    <property type="entry name" value="MYG1_exonuc"/>
    <property type="match status" value="1"/>
</dbReference>
<proteinExistence type="inferred from homology"/>
<keyword evidence="4" id="KW-1185">Reference proteome</keyword>
<feature type="region of interest" description="Disordered" evidence="2">
    <location>
        <begin position="305"/>
        <end position="324"/>
    </location>
</feature>
<dbReference type="GO" id="GO:0005737">
    <property type="term" value="C:cytoplasm"/>
    <property type="evidence" value="ECO:0007669"/>
    <property type="project" value="TreeGrafter"/>
</dbReference>
<comment type="similarity">
    <text evidence="1">Belongs to the MYG1 family.</text>
</comment>
<dbReference type="PANTHER" id="PTHR11215">
    <property type="entry name" value="METAL DEPENDENT HYDROLASE - RELATED"/>
    <property type="match status" value="1"/>
</dbReference>
<dbReference type="PANTHER" id="PTHR11215:SF1">
    <property type="entry name" value="MYG1 EXONUCLEASE"/>
    <property type="match status" value="1"/>
</dbReference>
<evidence type="ECO:0000313" key="4">
    <source>
        <dbReference type="Proteomes" id="UP001174934"/>
    </source>
</evidence>
<feature type="compositionally biased region" description="Low complexity" evidence="2">
    <location>
        <begin position="29"/>
        <end position="38"/>
    </location>
</feature>
<feature type="compositionally biased region" description="Basic and acidic residues" evidence="2">
    <location>
        <begin position="313"/>
        <end position="324"/>
    </location>
</feature>
<comment type="caution">
    <text evidence="3">The sequence shown here is derived from an EMBL/GenBank/DDBJ whole genome shotgun (WGS) entry which is preliminary data.</text>
</comment>
<dbReference type="GO" id="GO:0016787">
    <property type="term" value="F:hydrolase activity"/>
    <property type="evidence" value="ECO:0007669"/>
    <property type="project" value="UniProtKB-KW"/>
</dbReference>
<dbReference type="Proteomes" id="UP001174934">
    <property type="component" value="Unassembled WGS sequence"/>
</dbReference>
<accession>A0AA39WGJ3</accession>
<evidence type="ECO:0000256" key="1">
    <source>
        <dbReference type="ARBA" id="ARBA00010105"/>
    </source>
</evidence>
<organism evidence="3 4">
    <name type="scientific">Bombardia bombarda</name>
    <dbReference type="NCBI Taxonomy" id="252184"/>
    <lineage>
        <taxon>Eukaryota</taxon>
        <taxon>Fungi</taxon>
        <taxon>Dikarya</taxon>
        <taxon>Ascomycota</taxon>
        <taxon>Pezizomycotina</taxon>
        <taxon>Sordariomycetes</taxon>
        <taxon>Sordariomycetidae</taxon>
        <taxon>Sordariales</taxon>
        <taxon>Lasiosphaeriaceae</taxon>
        <taxon>Bombardia</taxon>
    </lineage>
</organism>
<dbReference type="AlphaFoldDB" id="A0AA39WGJ3"/>
<dbReference type="InterPro" id="IPR003226">
    <property type="entry name" value="MYG1_exonuclease"/>
</dbReference>